<dbReference type="PROSITE" id="PS51257">
    <property type="entry name" value="PROKAR_LIPOPROTEIN"/>
    <property type="match status" value="1"/>
</dbReference>
<reference evidence="2" key="1">
    <citation type="submission" date="2022-10" db="EMBL/GenBank/DDBJ databases">
        <authorList>
            <person name="Chen Y."/>
            <person name="Dougan E. K."/>
            <person name="Chan C."/>
            <person name="Rhodes N."/>
            <person name="Thang M."/>
        </authorList>
    </citation>
    <scope>NUCLEOTIDE SEQUENCE</scope>
</reference>
<evidence type="ECO:0000313" key="4">
    <source>
        <dbReference type="Proteomes" id="UP001152797"/>
    </source>
</evidence>
<dbReference type="AlphaFoldDB" id="A0A9P1FRF9"/>
<name>A0A9P1FRF9_9DINO</name>
<comment type="caution">
    <text evidence="2">The sequence shown here is derived from an EMBL/GenBank/DDBJ whole genome shotgun (WGS) entry which is preliminary data.</text>
</comment>
<reference evidence="3" key="2">
    <citation type="submission" date="2024-04" db="EMBL/GenBank/DDBJ databases">
        <authorList>
            <person name="Chen Y."/>
            <person name="Shah S."/>
            <person name="Dougan E. K."/>
            <person name="Thang M."/>
            <person name="Chan C."/>
        </authorList>
    </citation>
    <scope>NUCLEOTIDE SEQUENCE [LARGE SCALE GENOMIC DNA]</scope>
</reference>
<keyword evidence="4" id="KW-1185">Reference proteome</keyword>
<dbReference type="EMBL" id="CAMXCT020000858">
    <property type="protein sequence ID" value="CAL1137455.1"/>
    <property type="molecule type" value="Genomic_DNA"/>
</dbReference>
<dbReference type="EMBL" id="CAMXCT010000858">
    <property type="protein sequence ID" value="CAI3984080.1"/>
    <property type="molecule type" value="Genomic_DNA"/>
</dbReference>
<accession>A0A9P1FRF9</accession>
<dbReference type="OrthoDB" id="10396397at2759"/>
<proteinExistence type="predicted"/>
<protein>
    <submittedName>
        <fullName evidence="2">Uncharacterized protein</fullName>
    </submittedName>
</protein>
<feature type="chain" id="PRO_5043272227" evidence="1">
    <location>
        <begin position="25"/>
        <end position="961"/>
    </location>
</feature>
<evidence type="ECO:0000313" key="3">
    <source>
        <dbReference type="EMBL" id="CAL1137455.1"/>
    </source>
</evidence>
<evidence type="ECO:0000256" key="1">
    <source>
        <dbReference type="SAM" id="SignalP"/>
    </source>
</evidence>
<gene>
    <name evidence="2" type="ORF">C1SCF055_LOCUS11636</name>
</gene>
<feature type="signal peptide" evidence="1">
    <location>
        <begin position="1"/>
        <end position="24"/>
    </location>
</feature>
<dbReference type="EMBL" id="CAMXCT030000858">
    <property type="protein sequence ID" value="CAL4771392.1"/>
    <property type="molecule type" value="Genomic_DNA"/>
</dbReference>
<evidence type="ECO:0000313" key="2">
    <source>
        <dbReference type="EMBL" id="CAI3984080.1"/>
    </source>
</evidence>
<sequence>MLLTRIALSLHVLTCVALAGGCTSECDDSGMLQRLPGTALVEGAGIRPRFRGRGSGRLGRLKKLTRQRGGSRRFVRGSGKLFISAEANGFVDMREENEIPFLRGKFTTAALIYLTVSHIGMMDFYREATARVKKNNPGLQIEYWLQFDTDQHDSTPTSKCATVGAASCATYIKEYIEKTNPQLSSKVAGIHFDNEGVGGNLKAIVEAWDQVRSELGVKISFTKGIGNCGTQTIFGVSFDYCLGQSYTDDTAKIYVQTPCGGINTKVLWEKWAGKVTTGGYSVPMLCAGGNCQGDLPGFLVSHGGPCNIDERLSTSGIAEVVQSIDISLYPNMALWYGSGVQPQICPRCTADEKVDLSGVDCNLLTAVIDCNYPSPVLCTKALRKCEGPEWQKEGWSTYCKANGKCHFSQVKPPTPCSEFRMEIEACKSLSSSSLWGFGAGACSFNNPDLHPIPVGPMQDFVDEQVSTKYTYLGGSKITNCTPDGLLCTHGDGNPSAKNLGACQRQLGGMGQLLDEKAEEFQDICDVDEDLKKTCGGSCLRGMCLDKLPPAPAGALKMPKILLYHGGIVGAPAFSTPCYKQYLDDVLRFVIEKNINTILLNVMAPIPKSTSHDAQFPYYEDPAWIAANFLDRLPPSVKAGALFGNVKLDSSGWNFQNSSFNIYKDKLLGGAGLGLAPGCTGHDLSKCSCSDLKALISAPHCPVDQSACLTAGNCPAGCPNLAAQVVTWLASVNAKAKNVKFSTLSFDGEDGGESATAWALCQFKLLGDELGIPEVGMAKSIAAGPQSPGVTYTMPETYWYMGELWPCTGDQWQLKEKPPVCTTQSSYRSFVDKAWPFLNWLNISDKVMQEKPGFPSLIDNIRWVKTNAPGKAVIPMFSFEGLSLKSCFATHFSAGVKNVSDICGTFDGFSFWQWETFKEFMIYFADAFQVDEVGIYDLQFIPPYWFDNKAFGPNDDCKASAR</sequence>
<dbReference type="Proteomes" id="UP001152797">
    <property type="component" value="Unassembled WGS sequence"/>
</dbReference>
<keyword evidence="1" id="KW-0732">Signal</keyword>
<organism evidence="2">
    <name type="scientific">Cladocopium goreaui</name>
    <dbReference type="NCBI Taxonomy" id="2562237"/>
    <lineage>
        <taxon>Eukaryota</taxon>
        <taxon>Sar</taxon>
        <taxon>Alveolata</taxon>
        <taxon>Dinophyceae</taxon>
        <taxon>Suessiales</taxon>
        <taxon>Symbiodiniaceae</taxon>
        <taxon>Cladocopium</taxon>
    </lineage>
</organism>